<evidence type="ECO:0000313" key="3">
    <source>
        <dbReference type="EMBL" id="KAF4140491.1"/>
    </source>
</evidence>
<keyword evidence="4" id="KW-1185">Reference proteome</keyword>
<organism evidence="1 4">
    <name type="scientific">Phytophthora infestans</name>
    <name type="common">Potato late blight agent</name>
    <name type="synonym">Botrytis infestans</name>
    <dbReference type="NCBI Taxonomy" id="4787"/>
    <lineage>
        <taxon>Eukaryota</taxon>
        <taxon>Sar</taxon>
        <taxon>Stramenopiles</taxon>
        <taxon>Oomycota</taxon>
        <taxon>Peronosporomycetes</taxon>
        <taxon>Peronosporales</taxon>
        <taxon>Peronosporaceae</taxon>
        <taxon>Phytophthora</taxon>
    </lineage>
</organism>
<dbReference type="EMBL" id="WSZM01000498">
    <property type="protein sequence ID" value="KAF4032311.1"/>
    <property type="molecule type" value="Genomic_DNA"/>
</dbReference>
<evidence type="ECO:0000313" key="1">
    <source>
        <dbReference type="EMBL" id="KAF4031959.1"/>
    </source>
</evidence>
<dbReference type="AlphaFoldDB" id="A0A833SIL9"/>
<dbReference type="Proteomes" id="UP000704712">
    <property type="component" value="Unassembled WGS sequence"/>
</dbReference>
<dbReference type="Proteomes" id="UP000602510">
    <property type="component" value="Unassembled WGS sequence"/>
</dbReference>
<sequence length="290" mass="31880">MRRLDGVLPTALEGLQQRRETGRRLREIDSLLRDDQDDSIARTVAVAKTTGGCSFGSGRNAKKNARYWLSKGFSGPGPGAYAVSKADRIVKANAGGGGALGLRSGSCCRFQPCECKKPREQTEIAAEHFDGKRQDTTQPRRSIPPLVAYSKPMRTEPLDFQTREQQRRVSAVQAAKQRWKHVGMHLTPTYRWTERRMGTGGALPMGTSTSRDGTGSLTTKARLRKLLIADRMTKKCEAESARVANSATRAVSIDSKFAAAPAIDMRKLPGRDSVSCNRKHERVITSFGKC</sequence>
<proteinExistence type="predicted"/>
<dbReference type="EMBL" id="JAACNO010001451">
    <property type="protein sequence ID" value="KAF4140491.1"/>
    <property type="molecule type" value="Genomic_DNA"/>
</dbReference>
<gene>
    <name evidence="2" type="ORF">GN244_ATG15811</name>
    <name evidence="1" type="ORF">GN244_ATG16170</name>
    <name evidence="3" type="ORF">GN958_ATG10351</name>
</gene>
<accession>A0A833SIL9</accession>
<evidence type="ECO:0000313" key="4">
    <source>
        <dbReference type="Proteomes" id="UP000602510"/>
    </source>
</evidence>
<comment type="caution">
    <text evidence="1">The sequence shown here is derived from an EMBL/GenBank/DDBJ whole genome shotgun (WGS) entry which is preliminary data.</text>
</comment>
<dbReference type="EMBL" id="WSZM01000519">
    <property type="protein sequence ID" value="KAF4031959.1"/>
    <property type="molecule type" value="Genomic_DNA"/>
</dbReference>
<reference evidence="1" key="1">
    <citation type="submission" date="2020-04" db="EMBL/GenBank/DDBJ databases">
        <title>Hybrid Assembly of Korean Phytophthora infestans isolates.</title>
        <authorList>
            <person name="Prokchorchik M."/>
            <person name="Lee Y."/>
            <person name="Seo J."/>
            <person name="Cho J.-H."/>
            <person name="Park Y.-E."/>
            <person name="Jang D.-C."/>
            <person name="Im J.-S."/>
            <person name="Choi J.-G."/>
            <person name="Park H.-J."/>
            <person name="Lee G.-B."/>
            <person name="Lee Y.-G."/>
            <person name="Hong S.-Y."/>
            <person name="Cho K."/>
            <person name="Sohn K.H."/>
        </authorList>
    </citation>
    <scope>NUCLEOTIDE SEQUENCE</scope>
    <source>
        <strain evidence="1">KR_1_A1</strain>
        <strain evidence="3">KR_2_A2</strain>
    </source>
</reference>
<name>A0A833SIL9_PHYIN</name>
<protein>
    <submittedName>
        <fullName evidence="1">Uncharacterized protein</fullName>
    </submittedName>
</protein>
<evidence type="ECO:0000313" key="2">
    <source>
        <dbReference type="EMBL" id="KAF4032311.1"/>
    </source>
</evidence>